<sequence>MLTPSQRDKPTQGIKVLNKSNIVSSGILTAGSDRDQGDKETPKLSAKMSSRPGENTAELSKVALTPQKQSAERNQDAWKNQQETRSIIGRDGASGSKISRWEMRERRTKKWIEATNSPQCVQRNVQRFRRQDEDNKAEMYPEIHLDTPMTQERIKELVETFQFLQATSPEDLDDYIEIEDPQTGISFYQQIKYTLPNACFFCHQVGHPVRNCPERAARKAPLQETEKDLGDKRQDVKHQTEAGKEKTGGEDFQEVKNKKNKQEKDKGVRNQDKQNSNLFEALQDLDDFEQDLQGEVMLEPSTKHEQTDDTESQSMSIEMSANKDKRKRTEDERDQRKIQGQM</sequence>
<dbReference type="Proteomes" id="UP001633002">
    <property type="component" value="Unassembled WGS sequence"/>
</dbReference>
<evidence type="ECO:0000313" key="4">
    <source>
        <dbReference type="EMBL" id="KAL3684810.1"/>
    </source>
</evidence>
<dbReference type="InterPro" id="IPR036875">
    <property type="entry name" value="Znf_CCHC_sf"/>
</dbReference>
<dbReference type="EMBL" id="JBJQOH010000006">
    <property type="protein sequence ID" value="KAL3684810.1"/>
    <property type="molecule type" value="Genomic_DNA"/>
</dbReference>
<feature type="compositionally biased region" description="Basic and acidic residues" evidence="2">
    <location>
        <begin position="321"/>
        <end position="342"/>
    </location>
</feature>
<feature type="region of interest" description="Disordered" evidence="2">
    <location>
        <begin position="1"/>
        <end position="97"/>
    </location>
</feature>
<keyword evidence="1" id="KW-0479">Metal-binding</keyword>
<proteinExistence type="predicted"/>
<keyword evidence="1" id="KW-0862">Zinc</keyword>
<feature type="compositionally biased region" description="Polar residues" evidence="2">
    <location>
        <begin position="18"/>
        <end position="27"/>
    </location>
</feature>
<reference evidence="4 5" key="1">
    <citation type="submission" date="2024-09" db="EMBL/GenBank/DDBJ databases">
        <title>Chromosome-scale assembly of Riccia sorocarpa.</title>
        <authorList>
            <person name="Paukszto L."/>
        </authorList>
    </citation>
    <scope>NUCLEOTIDE SEQUENCE [LARGE SCALE GENOMIC DNA]</scope>
    <source>
        <strain evidence="4">LP-2024</strain>
        <tissue evidence="4">Aerial parts of the thallus</tissue>
    </source>
</reference>
<gene>
    <name evidence="4" type="ORF">R1sor_002832</name>
</gene>
<feature type="compositionally biased region" description="Basic and acidic residues" evidence="2">
    <location>
        <begin position="224"/>
        <end position="272"/>
    </location>
</feature>
<evidence type="ECO:0000256" key="2">
    <source>
        <dbReference type="SAM" id="MobiDB-lite"/>
    </source>
</evidence>
<keyword evidence="5" id="KW-1185">Reference proteome</keyword>
<feature type="domain" description="CCHC-type" evidence="3">
    <location>
        <begin position="199"/>
        <end position="214"/>
    </location>
</feature>
<keyword evidence="1" id="KW-0863">Zinc-finger</keyword>
<feature type="compositionally biased region" description="Acidic residues" evidence="2">
    <location>
        <begin position="283"/>
        <end position="292"/>
    </location>
</feature>
<evidence type="ECO:0000256" key="1">
    <source>
        <dbReference type="PROSITE-ProRule" id="PRU00047"/>
    </source>
</evidence>
<feature type="region of interest" description="Disordered" evidence="2">
    <location>
        <begin position="216"/>
        <end position="342"/>
    </location>
</feature>
<dbReference type="GO" id="GO:0008270">
    <property type="term" value="F:zinc ion binding"/>
    <property type="evidence" value="ECO:0007669"/>
    <property type="project" value="UniProtKB-KW"/>
</dbReference>
<name>A0ABD3GZW1_9MARC</name>
<organism evidence="4 5">
    <name type="scientific">Riccia sorocarpa</name>
    <dbReference type="NCBI Taxonomy" id="122646"/>
    <lineage>
        <taxon>Eukaryota</taxon>
        <taxon>Viridiplantae</taxon>
        <taxon>Streptophyta</taxon>
        <taxon>Embryophyta</taxon>
        <taxon>Marchantiophyta</taxon>
        <taxon>Marchantiopsida</taxon>
        <taxon>Marchantiidae</taxon>
        <taxon>Marchantiales</taxon>
        <taxon>Ricciaceae</taxon>
        <taxon>Riccia</taxon>
    </lineage>
</organism>
<evidence type="ECO:0000259" key="3">
    <source>
        <dbReference type="PROSITE" id="PS50158"/>
    </source>
</evidence>
<dbReference type="PROSITE" id="PS50158">
    <property type="entry name" value="ZF_CCHC"/>
    <property type="match status" value="1"/>
</dbReference>
<dbReference type="SUPFAM" id="SSF57756">
    <property type="entry name" value="Retrovirus zinc finger-like domains"/>
    <property type="match status" value="1"/>
</dbReference>
<feature type="compositionally biased region" description="Basic and acidic residues" evidence="2">
    <location>
        <begin position="1"/>
        <end position="10"/>
    </location>
</feature>
<dbReference type="AlphaFoldDB" id="A0ABD3GZW1"/>
<protein>
    <recommendedName>
        <fullName evidence="3">CCHC-type domain-containing protein</fullName>
    </recommendedName>
</protein>
<dbReference type="InterPro" id="IPR001878">
    <property type="entry name" value="Znf_CCHC"/>
</dbReference>
<dbReference type="Gene3D" id="4.10.60.10">
    <property type="entry name" value="Zinc finger, CCHC-type"/>
    <property type="match status" value="1"/>
</dbReference>
<accession>A0ABD3GZW1</accession>
<evidence type="ECO:0000313" key="5">
    <source>
        <dbReference type="Proteomes" id="UP001633002"/>
    </source>
</evidence>
<feature type="compositionally biased region" description="Basic and acidic residues" evidence="2">
    <location>
        <begin position="32"/>
        <end position="42"/>
    </location>
</feature>
<comment type="caution">
    <text evidence="4">The sequence shown here is derived from an EMBL/GenBank/DDBJ whole genome shotgun (WGS) entry which is preliminary data.</text>
</comment>